<dbReference type="PROSITE" id="PS51455">
    <property type="entry name" value="PIPK"/>
    <property type="match status" value="1"/>
</dbReference>
<feature type="compositionally biased region" description="Low complexity" evidence="7">
    <location>
        <begin position="50"/>
        <end position="59"/>
    </location>
</feature>
<dbReference type="InterPro" id="IPR036388">
    <property type="entry name" value="WH-like_DNA-bd_sf"/>
</dbReference>
<dbReference type="InterPro" id="IPR027409">
    <property type="entry name" value="GroEL-like_apical_dom_sf"/>
</dbReference>
<dbReference type="InterPro" id="IPR043548">
    <property type="entry name" value="PIKfyve"/>
</dbReference>
<dbReference type="SUPFAM" id="SSF46785">
    <property type="entry name" value="Winged helix' DNA-binding domain"/>
    <property type="match status" value="1"/>
</dbReference>
<dbReference type="InterPro" id="IPR000591">
    <property type="entry name" value="DEP_dom"/>
</dbReference>
<evidence type="ECO:0000256" key="5">
    <source>
        <dbReference type="PROSITE-ProRule" id="PRU00091"/>
    </source>
</evidence>
<dbReference type="InterPro" id="IPR027484">
    <property type="entry name" value="PInositol-4-P-5-kinase_N"/>
</dbReference>
<dbReference type="Proteomes" id="UP001217089">
    <property type="component" value="Unassembled WGS sequence"/>
</dbReference>
<evidence type="ECO:0000256" key="4">
    <source>
        <dbReference type="ARBA" id="ARBA00022833"/>
    </source>
</evidence>
<dbReference type="PANTHER" id="PTHR46715">
    <property type="entry name" value="1-PHOSPHATIDYLINOSITOL 3-PHOSPHATE 5-KINASE"/>
    <property type="match status" value="1"/>
</dbReference>
<accession>A0ABQ9FWK1</accession>
<dbReference type="SMART" id="SM00330">
    <property type="entry name" value="PIPKc"/>
    <property type="match status" value="1"/>
</dbReference>
<dbReference type="InterPro" id="IPR036390">
    <property type="entry name" value="WH_DNA-bd_sf"/>
</dbReference>
<evidence type="ECO:0000313" key="11">
    <source>
        <dbReference type="EMBL" id="KAJ8321633.1"/>
    </source>
</evidence>
<evidence type="ECO:0000259" key="8">
    <source>
        <dbReference type="PROSITE" id="PS50178"/>
    </source>
</evidence>
<protein>
    <recommendedName>
        <fullName evidence="1">1-phosphatidylinositol-3-phosphate 5-kinase</fullName>
        <ecNumber evidence="1">2.7.1.150</ecNumber>
    </recommendedName>
</protein>
<name>A0ABQ9FWK1_TEGGR</name>
<evidence type="ECO:0000256" key="6">
    <source>
        <dbReference type="PROSITE-ProRule" id="PRU00781"/>
    </source>
</evidence>
<dbReference type="SMART" id="SM00049">
    <property type="entry name" value="DEP"/>
    <property type="match status" value="1"/>
</dbReference>
<dbReference type="SUPFAM" id="SSF52029">
    <property type="entry name" value="GroEL apical domain-like"/>
    <property type="match status" value="1"/>
</dbReference>
<dbReference type="Gene3D" id="3.30.800.10">
    <property type="entry name" value="Phosphatidylinositol Phosphate Kinase II Beta"/>
    <property type="match status" value="1"/>
</dbReference>
<dbReference type="Pfam" id="PF01504">
    <property type="entry name" value="PIP5K"/>
    <property type="match status" value="1"/>
</dbReference>
<keyword evidence="6" id="KW-0808">Transferase</keyword>
<feature type="region of interest" description="Disordered" evidence="7">
    <location>
        <begin position="337"/>
        <end position="359"/>
    </location>
</feature>
<dbReference type="InterPro" id="IPR011011">
    <property type="entry name" value="Znf_FYVE_PHD"/>
</dbReference>
<gene>
    <name evidence="11" type="ORF">KUTeg_000104</name>
</gene>
<comment type="caution">
    <text evidence="11">The sequence shown here is derived from an EMBL/GenBank/DDBJ whole genome shotgun (WGS) entry which is preliminary data.</text>
</comment>
<keyword evidence="4" id="KW-0862">Zinc</keyword>
<evidence type="ECO:0000313" key="12">
    <source>
        <dbReference type="Proteomes" id="UP001217089"/>
    </source>
</evidence>
<dbReference type="InterPro" id="IPR013083">
    <property type="entry name" value="Znf_RING/FYVE/PHD"/>
</dbReference>
<evidence type="ECO:0000259" key="9">
    <source>
        <dbReference type="PROSITE" id="PS50186"/>
    </source>
</evidence>
<feature type="compositionally biased region" description="Low complexity" evidence="7">
    <location>
        <begin position="15"/>
        <end position="32"/>
    </location>
</feature>
<dbReference type="Pfam" id="PF01363">
    <property type="entry name" value="FYVE"/>
    <property type="match status" value="1"/>
</dbReference>
<dbReference type="EC" id="2.7.1.150" evidence="1"/>
<dbReference type="SUPFAM" id="SSF57903">
    <property type="entry name" value="FYVE/PHD zinc finger"/>
    <property type="match status" value="1"/>
</dbReference>
<dbReference type="SUPFAM" id="SSF56104">
    <property type="entry name" value="SAICAR synthase-like"/>
    <property type="match status" value="1"/>
</dbReference>
<dbReference type="Pfam" id="PF00610">
    <property type="entry name" value="DEP"/>
    <property type="match status" value="1"/>
</dbReference>
<dbReference type="PANTHER" id="PTHR46715:SF1">
    <property type="entry name" value="1-PHOSPHATIDYLINOSITOL 3-PHOSPHATE 5-KINASE"/>
    <property type="match status" value="1"/>
</dbReference>
<organism evidence="11 12">
    <name type="scientific">Tegillarca granosa</name>
    <name type="common">Malaysian cockle</name>
    <name type="synonym">Anadara granosa</name>
    <dbReference type="NCBI Taxonomy" id="220873"/>
    <lineage>
        <taxon>Eukaryota</taxon>
        <taxon>Metazoa</taxon>
        <taxon>Spiralia</taxon>
        <taxon>Lophotrochozoa</taxon>
        <taxon>Mollusca</taxon>
        <taxon>Bivalvia</taxon>
        <taxon>Autobranchia</taxon>
        <taxon>Pteriomorphia</taxon>
        <taxon>Arcoida</taxon>
        <taxon>Arcoidea</taxon>
        <taxon>Arcidae</taxon>
        <taxon>Tegillarca</taxon>
    </lineage>
</organism>
<feature type="region of interest" description="Disordered" evidence="7">
    <location>
        <begin position="1"/>
        <end position="81"/>
    </location>
</feature>
<dbReference type="PROSITE" id="PS50186">
    <property type="entry name" value="DEP"/>
    <property type="match status" value="1"/>
</dbReference>
<dbReference type="SMART" id="SM00064">
    <property type="entry name" value="FYVE"/>
    <property type="match status" value="1"/>
</dbReference>
<dbReference type="InterPro" id="IPR000306">
    <property type="entry name" value="Znf_FYVE"/>
</dbReference>
<evidence type="ECO:0000259" key="10">
    <source>
        <dbReference type="PROSITE" id="PS51455"/>
    </source>
</evidence>
<evidence type="ECO:0000256" key="3">
    <source>
        <dbReference type="ARBA" id="ARBA00022771"/>
    </source>
</evidence>
<keyword evidence="6" id="KW-0067">ATP-binding</keyword>
<dbReference type="CDD" id="cd15725">
    <property type="entry name" value="FYVE_PIKfyve_Fab1"/>
    <property type="match status" value="1"/>
</dbReference>
<keyword evidence="2" id="KW-0479">Metal-binding</keyword>
<keyword evidence="6" id="KW-0418">Kinase</keyword>
<proteinExistence type="predicted"/>
<feature type="domain" description="PIPK" evidence="10">
    <location>
        <begin position="1389"/>
        <end position="1578"/>
    </location>
</feature>
<dbReference type="PROSITE" id="PS50178">
    <property type="entry name" value="ZF_FYVE"/>
    <property type="match status" value="1"/>
</dbReference>
<reference evidence="11 12" key="1">
    <citation type="submission" date="2022-12" db="EMBL/GenBank/DDBJ databases">
        <title>Chromosome-level genome of Tegillarca granosa.</title>
        <authorList>
            <person name="Kim J."/>
        </authorList>
    </citation>
    <scope>NUCLEOTIDE SEQUENCE [LARGE SCALE GENOMIC DNA]</scope>
    <source>
        <strain evidence="11">Teg-2019</strain>
        <tissue evidence="11">Adductor muscle</tissue>
    </source>
</reference>
<dbReference type="InterPro" id="IPR002498">
    <property type="entry name" value="PInositol-4-P-4/5-kinase_core"/>
</dbReference>
<feature type="compositionally biased region" description="Basic and acidic residues" evidence="7">
    <location>
        <begin position="60"/>
        <end position="72"/>
    </location>
</feature>
<keyword evidence="6" id="KW-0547">Nucleotide-binding</keyword>
<dbReference type="Pfam" id="PF00118">
    <property type="entry name" value="Cpn60_TCP1"/>
    <property type="match status" value="1"/>
</dbReference>
<feature type="domain" description="FYVE-type" evidence="8">
    <location>
        <begin position="115"/>
        <end position="170"/>
    </location>
</feature>
<feature type="compositionally biased region" description="Basic and acidic residues" evidence="7">
    <location>
        <begin position="33"/>
        <end position="46"/>
    </location>
</feature>
<feature type="domain" description="DEP" evidence="9">
    <location>
        <begin position="259"/>
        <end position="333"/>
    </location>
</feature>
<dbReference type="EMBL" id="JARBDR010000018">
    <property type="protein sequence ID" value="KAJ8321633.1"/>
    <property type="molecule type" value="Genomic_DNA"/>
</dbReference>
<dbReference type="Gene3D" id="1.10.10.10">
    <property type="entry name" value="Winged helix-like DNA-binding domain superfamily/Winged helix DNA-binding domain"/>
    <property type="match status" value="1"/>
</dbReference>
<dbReference type="Gene3D" id="3.30.40.10">
    <property type="entry name" value="Zinc/RING finger domain, C3HC4 (zinc finger)"/>
    <property type="match status" value="1"/>
</dbReference>
<evidence type="ECO:0000256" key="1">
    <source>
        <dbReference type="ARBA" id="ARBA00012009"/>
    </source>
</evidence>
<dbReference type="Gene3D" id="3.50.7.10">
    <property type="entry name" value="GroEL"/>
    <property type="match status" value="1"/>
</dbReference>
<dbReference type="InterPro" id="IPR002423">
    <property type="entry name" value="Cpn60/GroEL/TCP-1"/>
</dbReference>
<keyword evidence="3 5" id="KW-0863">Zinc-finger</keyword>
<evidence type="ECO:0000256" key="2">
    <source>
        <dbReference type="ARBA" id="ARBA00022723"/>
    </source>
</evidence>
<dbReference type="InterPro" id="IPR017455">
    <property type="entry name" value="Znf_FYVE-rel"/>
</dbReference>
<sequence length="1578" mass="180120">MNCHAIIHQRMKSHQQCIDSSPQSSSNQSESQKSSRETSSERDVVLPRHSSITSSTGSISEKDEGETQEKEVPMQQDTTRTLSSVLNRLSNILERRPMTPQAYKDSDFKQYWMPDSSCKECYDCGDKFTTFRRRHHCRICGQIFCSKCCNQELPGKIIGYKGGIRVCTYCGKVALSALQSEPSGDFQVDREDLGLSIDGEHSSEKRISRIKQVNIYQNENHQVINSDFVCLNPNFKHLNYMASSESAQLRELWRQLQDPEKGVEMQSHRIRLRTYHKCIVGNRLVDWLMKHDRATQRLQAVVIGQALLDAGYLEVVSESESNAEHHDFFLSTSSNNKLTTSTGKMTQSRRSEDEDIKEFEPLPRQDTAGFTSSQSTTSDKMISSHLEWRGVESMKEENGEKMAYTRLNLVNHMVGEEGLSKSWIDIIYRTAERISTYVRPDVKQEGDDMDVRKYVHFKKIPGGNKEQTFMVHGVVFTKNIAHKKMSQQITNPRILLLKGSIEYQREEEFLKKSIAKITSLNPRPDVIIVEKTVSRLAQEYLLQDGGTKTVLIFDGCATHLGCTVMLRGGTKSELKRIKKIMKAMVYAAYHSQLEISFCMDEFAVPPAGEDSVMYIEGFDNSEELSFDKETFMNHKINNSEKGKCSDKGPSNNVDKSISVVESGCDLVSLVTLKDELYASEKKDQNTIQQSQDLMRNKPKLYGDNKDLKTEKSLQNEVEIQSSIESGKMVKKVLSLEDSHHEISESKNQKENEEEFIGSFKLAFIGDKVDVSKIDKDSNNKETAEVDQSEIILGTEHVTDQSDPLHTYQKNQDDTIFSSSLTLQEKTFKHSQKFTKVLDEVILTTSPFVKYKIPYLESEAGSKCINRKYFPDEIYMSRHFESKTTHRKSKFVDNEYTGVRTYSWSNIEITEAHPFILSQLTSALSDTKTQSMLADFRARGGRIKLKQPVSPITILKEQDQSIKNGHLQTDKKDCCDFNRHQRLAVLLSSNSEKSANHPYPCLPPQESYSCQPYTCPSEACDVPMLDHVRRIVHSDGSMYISLRKLTHSATPLVPMSRDTWNISFAKYLELRFHCPEFTRRASAEPCSHSLHHNCSQYFGHRNIVATFKYYPISKLEVALPPSVIFLQENITKFQWMKLKEEVKYITNKGTDMYCLVLENVVTLNNEKADFRAMTDSNRERLNEVIAAIERTDSSTAGTNQFFIVNDEITKMKRFLTDAVMNWNTKLQELYNQNKKHRQSIQSKRDKDVTTSTLLSADDSDKQLISASPKQSLQDCSDFPIVENYTASVESNVYSVTPGITAASVESSFETNAEIVNTDNLNKDISTMVTKEVEEDNGIPDQDAVKNKSLNSKSVAKYNAKGTDLKKTGSMDDLLDVLMIITKSYKKYKHILQYHRRKPKDTGKKSTGGRLSFLRMPNKDSSPKLSRKGGDNVVDTVKYIKTDGESLEIEFSDSSARFYCKFRKLRKLIFPSGEDLYIRSLSRCKIWEAKGGKSGSAFCKTNDDRFILKQMSGIEVEIFEKFGPEYFQYISKSYQEKVRCVYCLTFIHKAHSISKDCWCVQNWISKHSNKCSHETGHVKI</sequence>
<feature type="region of interest" description="Disordered" evidence="7">
    <location>
        <begin position="1395"/>
        <end position="1427"/>
    </location>
</feature>
<keyword evidence="12" id="KW-1185">Reference proteome</keyword>
<evidence type="ECO:0000256" key="7">
    <source>
        <dbReference type="SAM" id="MobiDB-lite"/>
    </source>
</evidence>